<dbReference type="EMBL" id="UAPV01000001">
    <property type="protein sequence ID" value="SPT70288.1"/>
    <property type="molecule type" value="Genomic_DNA"/>
</dbReference>
<dbReference type="OrthoDB" id="7051787at2"/>
<protein>
    <submittedName>
        <fullName evidence="1">Uncharacterized protein</fullName>
    </submittedName>
</protein>
<evidence type="ECO:0000313" key="1">
    <source>
        <dbReference type="EMBL" id="SPT70288.1"/>
    </source>
</evidence>
<dbReference type="RefSeq" id="WP_113744380.1">
    <property type="nucleotide sequence ID" value="NZ_UAPU01000005.1"/>
</dbReference>
<proteinExistence type="predicted"/>
<organism evidence="1 2">
    <name type="scientific">Anaerobiospirillum thomasii</name>
    <dbReference type="NCBI Taxonomy" id="179995"/>
    <lineage>
        <taxon>Bacteria</taxon>
        <taxon>Pseudomonadati</taxon>
        <taxon>Pseudomonadota</taxon>
        <taxon>Gammaproteobacteria</taxon>
        <taxon>Aeromonadales</taxon>
        <taxon>Succinivibrionaceae</taxon>
        <taxon>Anaerobiospirillum</taxon>
    </lineage>
</organism>
<gene>
    <name evidence="1" type="ORF">NCTC13093_01698</name>
</gene>
<name>A0A2X0VLE7_9GAMM</name>
<accession>A0A2X0VLE7</accession>
<dbReference type="AlphaFoldDB" id="A0A2X0VLE7"/>
<dbReference type="Proteomes" id="UP000250086">
    <property type="component" value="Unassembled WGS sequence"/>
</dbReference>
<sequence>MPQSRYFIDILIPNEGEVDSALEIGVLRYVKGENRPVVYMHSYIKPLSPQRIRWVNAIEHGISRDKVSREKFPTLKELIAVNFFTNKNVVCLNPNIEPFASFVKDSTSVQSIQSLWHDVFEGDEEAVQLTKIEQMLEYLDMPVKDDSGSKFTPLLSRLHAMVAIWDLLTEHKNKKLDLKGSLNLSTIWPIKSPDKNIIHNFADFGSMPSSAINTLFSEDLSDYLNWYEMQIFSFDWVLNRKAPPSTKHLKNKVAMAEYIYLKVLSDQMKLWVLIFYSIYNKKTSFAKEIALKRGDLKHLPVSIRDDFSSFLITHLDEFLTTQQQSKLIESMIYHSMADRAIQNFESFDFDTMFADFKKNKKSALSFKTVSIKSNTSIKCFKEISNANSILYRRYEITGDEAERYECLVKVNELFLEFKREIKKPLSLFWFNHELQGWIQYITGIPFKALSSDPSRSDDEKLIEYRNMLLQITMKYGDRWAKDLHSRLSHILEELKVCKEFEKSWSFVFQGISVEVVFKVTKVPLYKRLLRF</sequence>
<keyword evidence="2" id="KW-1185">Reference proteome</keyword>
<evidence type="ECO:0000313" key="2">
    <source>
        <dbReference type="Proteomes" id="UP000250086"/>
    </source>
</evidence>
<reference evidence="1 2" key="1">
    <citation type="submission" date="2018-06" db="EMBL/GenBank/DDBJ databases">
        <authorList>
            <consortium name="Pathogen Informatics"/>
            <person name="Doyle S."/>
        </authorList>
    </citation>
    <scope>NUCLEOTIDE SEQUENCE [LARGE SCALE GENOMIC DNA]</scope>
    <source>
        <strain evidence="1 2">NCTC13093</strain>
    </source>
</reference>